<dbReference type="Proteomes" id="UP001153331">
    <property type="component" value="Unassembled WGS sequence"/>
</dbReference>
<comment type="caution">
    <text evidence="1">The sequence shown here is derived from an EMBL/GenBank/DDBJ whole genome shotgun (WGS) entry which is preliminary data.</text>
</comment>
<reference evidence="1" key="1">
    <citation type="submission" date="2022-11" db="EMBL/GenBank/DDBJ databases">
        <title>Genome Sequence of Boeremia exigua.</title>
        <authorList>
            <person name="Buettner E."/>
        </authorList>
    </citation>
    <scope>NUCLEOTIDE SEQUENCE</scope>
    <source>
        <strain evidence="1">CU02</strain>
    </source>
</reference>
<organism evidence="1 2">
    <name type="scientific">Boeremia exigua</name>
    <dbReference type="NCBI Taxonomy" id="749465"/>
    <lineage>
        <taxon>Eukaryota</taxon>
        <taxon>Fungi</taxon>
        <taxon>Dikarya</taxon>
        <taxon>Ascomycota</taxon>
        <taxon>Pezizomycotina</taxon>
        <taxon>Dothideomycetes</taxon>
        <taxon>Pleosporomycetidae</taxon>
        <taxon>Pleosporales</taxon>
        <taxon>Pleosporineae</taxon>
        <taxon>Didymellaceae</taxon>
        <taxon>Boeremia</taxon>
    </lineage>
</organism>
<protein>
    <submittedName>
        <fullName evidence="1">Uncharacterized protein</fullName>
    </submittedName>
</protein>
<gene>
    <name evidence="1" type="ORF">OPT61_g4860</name>
</gene>
<evidence type="ECO:0000313" key="1">
    <source>
        <dbReference type="EMBL" id="KAJ8112876.1"/>
    </source>
</evidence>
<dbReference type="EMBL" id="JAPHNI010000291">
    <property type="protein sequence ID" value="KAJ8112876.1"/>
    <property type="molecule type" value="Genomic_DNA"/>
</dbReference>
<accession>A0ACC2ICF0</accession>
<sequence>MVNEHGFEKKTNLTQRKTKKHKCAYCGSTLLQPSIEPLGPVESLERAAKDYDSQSLGKPDRSNFERVRFRQQNIEHAVAANTEIPRSEEMRYSAASNRSQSGEDIIQEFDRNLPPSPQSDRSRCSQSSSDVGSNSPAVPNQHSDSIQHSDGEQSSDDGGHQNTGGQHEWYEDQFMSEVKDMPLKRQRKSANFYAEKKLE</sequence>
<keyword evidence="2" id="KW-1185">Reference proteome</keyword>
<proteinExistence type="predicted"/>
<evidence type="ECO:0000313" key="2">
    <source>
        <dbReference type="Proteomes" id="UP001153331"/>
    </source>
</evidence>
<name>A0ACC2ICF0_9PLEO</name>